<dbReference type="KEGG" id="ccal:108631215"/>
<dbReference type="Gene3D" id="3.30.70.100">
    <property type="match status" value="1"/>
</dbReference>
<dbReference type="AlphaFoldDB" id="A0AAJ7JDY4"/>
<organism evidence="2 3">
    <name type="scientific">Ceratina calcarata</name>
    <dbReference type="NCBI Taxonomy" id="156304"/>
    <lineage>
        <taxon>Eukaryota</taxon>
        <taxon>Metazoa</taxon>
        <taxon>Ecdysozoa</taxon>
        <taxon>Arthropoda</taxon>
        <taxon>Hexapoda</taxon>
        <taxon>Insecta</taxon>
        <taxon>Pterygota</taxon>
        <taxon>Neoptera</taxon>
        <taxon>Endopterygota</taxon>
        <taxon>Hymenoptera</taxon>
        <taxon>Apocrita</taxon>
        <taxon>Aculeata</taxon>
        <taxon>Apoidea</taxon>
        <taxon>Anthophila</taxon>
        <taxon>Apidae</taxon>
        <taxon>Ceratina</taxon>
        <taxon>Zadontomerus</taxon>
    </lineage>
</organism>
<dbReference type="GO" id="GO:0009882">
    <property type="term" value="F:blue light photoreceptor activity"/>
    <property type="evidence" value="ECO:0007669"/>
    <property type="project" value="InterPro"/>
</dbReference>
<dbReference type="RefSeq" id="XP_017890455.1">
    <property type="nucleotide sequence ID" value="XM_018034966.2"/>
</dbReference>
<reference evidence="3" key="1">
    <citation type="submission" date="2025-08" db="UniProtKB">
        <authorList>
            <consortium name="RefSeq"/>
        </authorList>
    </citation>
    <scope>IDENTIFICATION</scope>
    <source>
        <tissue evidence="3">Whole body</tissue>
    </source>
</reference>
<sequence>MSTSTCRLIFSARTTNTMEVARLFNNAIDKNNGKRSISGLLLIYTDFIIHLIEGTEDDVLRLCHDAFAIDSTAMTNVKCLYLQSDAKKRFFEKWCWKRMNDDVLNDDASTKLEDNFENATVAFKTMILNLCKLYAELSTIQRSMNHDNFTEHLDLVIVKGNPNVPSKRDVEFVLESRWGYDLVTLVNHYHNLNCASNFDDYSLASEVLQDIHRKITSRVTFQNDRY</sequence>
<protein>
    <submittedName>
        <fullName evidence="3">Uncharacterized protein LOC108631215</fullName>
    </submittedName>
</protein>
<dbReference type="SUPFAM" id="SSF54975">
    <property type="entry name" value="Acylphosphatase/BLUF domain-like"/>
    <property type="match status" value="1"/>
</dbReference>
<dbReference type="InterPro" id="IPR055308">
    <property type="entry name" value="TEX47-like"/>
</dbReference>
<keyword evidence="2" id="KW-1185">Reference proteome</keyword>
<accession>A0AAJ7JDY4</accession>
<dbReference type="GeneID" id="108631215"/>
<name>A0AAJ7JDY4_9HYME</name>
<proteinExistence type="predicted"/>
<feature type="domain" description="BLUF" evidence="1">
    <location>
        <begin position="5"/>
        <end position="101"/>
    </location>
</feature>
<dbReference type="Proteomes" id="UP000694925">
    <property type="component" value="Unplaced"/>
</dbReference>
<evidence type="ECO:0000259" key="1">
    <source>
        <dbReference type="SMART" id="SM01034"/>
    </source>
</evidence>
<dbReference type="PANTHER" id="PTHR34035:SF1">
    <property type="entry name" value="TESTIS-EXPRESSED PROTEIN 47"/>
    <property type="match status" value="1"/>
</dbReference>
<dbReference type="InterPro" id="IPR007024">
    <property type="entry name" value="BLUF_domain"/>
</dbReference>
<dbReference type="PANTHER" id="PTHR34035">
    <property type="entry name" value="TESTIS-EXPRESSED PROTEIN 47"/>
    <property type="match status" value="1"/>
</dbReference>
<evidence type="ECO:0000313" key="3">
    <source>
        <dbReference type="RefSeq" id="XP_017890455.1"/>
    </source>
</evidence>
<gene>
    <name evidence="3" type="primary">LOC108631215</name>
</gene>
<dbReference type="GO" id="GO:0071949">
    <property type="term" value="F:FAD binding"/>
    <property type="evidence" value="ECO:0007669"/>
    <property type="project" value="InterPro"/>
</dbReference>
<dbReference type="SMART" id="SM01034">
    <property type="entry name" value="BLUF"/>
    <property type="match status" value="1"/>
</dbReference>
<dbReference type="Pfam" id="PF24787">
    <property type="entry name" value="TEX47"/>
    <property type="match status" value="1"/>
</dbReference>
<dbReference type="InterPro" id="IPR036046">
    <property type="entry name" value="Acylphosphatase-like_dom_sf"/>
</dbReference>
<evidence type="ECO:0000313" key="2">
    <source>
        <dbReference type="Proteomes" id="UP000694925"/>
    </source>
</evidence>